<feature type="compositionally biased region" description="Polar residues" evidence="1">
    <location>
        <begin position="103"/>
        <end position="116"/>
    </location>
</feature>
<name>A0ABR1H464_9HYPO</name>
<feature type="compositionally biased region" description="Low complexity" evidence="1">
    <location>
        <begin position="387"/>
        <end position="401"/>
    </location>
</feature>
<keyword evidence="3" id="KW-1185">Reference proteome</keyword>
<feature type="compositionally biased region" description="Low complexity" evidence="1">
    <location>
        <begin position="327"/>
        <end position="339"/>
    </location>
</feature>
<feature type="region of interest" description="Disordered" evidence="1">
    <location>
        <begin position="1"/>
        <end position="146"/>
    </location>
</feature>
<feature type="region of interest" description="Disordered" evidence="1">
    <location>
        <begin position="353"/>
        <end position="409"/>
    </location>
</feature>
<feature type="region of interest" description="Disordered" evidence="1">
    <location>
        <begin position="288"/>
        <end position="340"/>
    </location>
</feature>
<gene>
    <name evidence="2" type="ORF">QQX98_005617</name>
</gene>
<protein>
    <submittedName>
        <fullName evidence="2">Uncharacterized protein</fullName>
    </submittedName>
</protein>
<feature type="compositionally biased region" description="Low complexity" evidence="1">
    <location>
        <begin position="1"/>
        <end position="13"/>
    </location>
</feature>
<sequence>MATLAPPDAAALDNQKTVSQTQSDSPTTAKTKNRPKSLTLSPFDPSELSHKLSTVASDQDDDSAASITSGSQDSPKEDLMSNNTTPSPNTTTAKALSPKFFKQNASPVSRRTSIFQHFSIKGSNYDPKKDDDITPRPAPYRHVPKNAAAQFAKTTTVSPLTEKATVTKQVKSPGPGCMSNGTMSLQEYNKQSRRTQSLCHGRPQDRSGNNFPLTVLESTAEVDEDPTTLNSRLSLQPNQLRGFDLANEMARRMSTGNMRPGQRGAVEVPPPVVVRNDSTNLSVFRQSSISSADNMSPFHTGSGPTSPLRHEFDQQQPSPGRRGSEANSNPSRRSSVVNPQRVTVVDMYRVDWSQSDQSKRRRDSRWSIMRGRIGSVSNKSDTKESVSGESVEPESPASPKAGFLGRFKM</sequence>
<dbReference type="EMBL" id="JAZAVJ010000077">
    <property type="protein sequence ID" value="KAK7415835.1"/>
    <property type="molecule type" value="Genomic_DNA"/>
</dbReference>
<comment type="caution">
    <text evidence="2">The sequence shown here is derived from an EMBL/GenBank/DDBJ whole genome shotgun (WGS) entry which is preliminary data.</text>
</comment>
<evidence type="ECO:0000313" key="2">
    <source>
        <dbReference type="EMBL" id="KAK7415835.1"/>
    </source>
</evidence>
<feature type="compositionally biased region" description="Polar residues" evidence="1">
    <location>
        <begin position="288"/>
        <end position="305"/>
    </location>
</feature>
<accession>A0ABR1H464</accession>
<organism evidence="2 3">
    <name type="scientific">Neonectria punicea</name>
    <dbReference type="NCBI Taxonomy" id="979145"/>
    <lineage>
        <taxon>Eukaryota</taxon>
        <taxon>Fungi</taxon>
        <taxon>Dikarya</taxon>
        <taxon>Ascomycota</taxon>
        <taxon>Pezizomycotina</taxon>
        <taxon>Sordariomycetes</taxon>
        <taxon>Hypocreomycetidae</taxon>
        <taxon>Hypocreales</taxon>
        <taxon>Nectriaceae</taxon>
        <taxon>Neonectria</taxon>
    </lineage>
</organism>
<evidence type="ECO:0000313" key="3">
    <source>
        <dbReference type="Proteomes" id="UP001498476"/>
    </source>
</evidence>
<dbReference type="Proteomes" id="UP001498476">
    <property type="component" value="Unassembled WGS sequence"/>
</dbReference>
<evidence type="ECO:0000256" key="1">
    <source>
        <dbReference type="SAM" id="MobiDB-lite"/>
    </source>
</evidence>
<proteinExistence type="predicted"/>
<feature type="compositionally biased region" description="Low complexity" evidence="1">
    <location>
        <begin position="81"/>
        <end position="92"/>
    </location>
</feature>
<feature type="compositionally biased region" description="Polar residues" evidence="1">
    <location>
        <begin position="14"/>
        <end position="40"/>
    </location>
</feature>
<reference evidence="2 3" key="1">
    <citation type="journal article" date="2025" name="Microbiol. Resour. Announc.">
        <title>Draft genome sequences for Neonectria magnoliae and Neonectria punicea, canker pathogens of Liriodendron tulipifera and Acer saccharum in West Virginia.</title>
        <authorList>
            <person name="Petronek H.M."/>
            <person name="Kasson M.T."/>
            <person name="Metheny A.M."/>
            <person name="Stauder C.M."/>
            <person name="Lovett B."/>
            <person name="Lynch S.C."/>
            <person name="Garnas J.R."/>
            <person name="Kasson L.R."/>
            <person name="Stajich J.E."/>
        </authorList>
    </citation>
    <scope>NUCLEOTIDE SEQUENCE [LARGE SCALE GENOMIC DNA]</scope>
    <source>
        <strain evidence="2 3">NRRL 64653</strain>
    </source>
</reference>